<evidence type="ECO:0000313" key="1">
    <source>
        <dbReference type="EMBL" id="CAG8471127.1"/>
    </source>
</evidence>
<name>A0ABM8VXH4_GIGMA</name>
<dbReference type="Proteomes" id="UP000789901">
    <property type="component" value="Unassembled WGS sequence"/>
</dbReference>
<reference evidence="1 2" key="1">
    <citation type="submission" date="2021-06" db="EMBL/GenBank/DDBJ databases">
        <authorList>
            <person name="Kallberg Y."/>
            <person name="Tangrot J."/>
            <person name="Rosling A."/>
        </authorList>
    </citation>
    <scope>NUCLEOTIDE SEQUENCE [LARGE SCALE GENOMIC DNA]</scope>
    <source>
        <strain evidence="1 2">120-4 pot B 10/14</strain>
    </source>
</reference>
<accession>A0ABM8VXH4</accession>
<comment type="caution">
    <text evidence="1">The sequence shown here is derived from an EMBL/GenBank/DDBJ whole genome shotgun (WGS) entry which is preliminary data.</text>
</comment>
<proteinExistence type="predicted"/>
<evidence type="ECO:0000313" key="2">
    <source>
        <dbReference type="Proteomes" id="UP000789901"/>
    </source>
</evidence>
<sequence length="108" mass="12537">MEYLGETTNAAEFAHADINCEEKGLNLMNAVKKLIYNIILFIIRAQKFDNRKFMTCAIQDRCKSISNESNEEGSLTQIERQISLEEEQKLLNYERARELGVEKELGYQ</sequence>
<dbReference type="EMBL" id="CAJVQB010000152">
    <property type="protein sequence ID" value="CAG8471127.1"/>
    <property type="molecule type" value="Genomic_DNA"/>
</dbReference>
<gene>
    <name evidence="1" type="ORF">GMARGA_LOCUS782</name>
</gene>
<keyword evidence="2" id="KW-1185">Reference proteome</keyword>
<organism evidence="1 2">
    <name type="scientific">Gigaspora margarita</name>
    <dbReference type="NCBI Taxonomy" id="4874"/>
    <lineage>
        <taxon>Eukaryota</taxon>
        <taxon>Fungi</taxon>
        <taxon>Fungi incertae sedis</taxon>
        <taxon>Mucoromycota</taxon>
        <taxon>Glomeromycotina</taxon>
        <taxon>Glomeromycetes</taxon>
        <taxon>Diversisporales</taxon>
        <taxon>Gigasporaceae</taxon>
        <taxon>Gigaspora</taxon>
    </lineage>
</organism>
<protein>
    <submittedName>
        <fullName evidence="1">39254_t:CDS:1</fullName>
    </submittedName>
</protein>